<protein>
    <recommendedName>
        <fullName evidence="2">FHA domain-containing protein</fullName>
    </recommendedName>
</protein>
<evidence type="ECO:0000259" key="2">
    <source>
        <dbReference type="PROSITE" id="PS50006"/>
    </source>
</evidence>
<dbReference type="PROSITE" id="PS50006">
    <property type="entry name" value="FHA_DOMAIN"/>
    <property type="match status" value="1"/>
</dbReference>
<reference evidence="3 4" key="2">
    <citation type="journal article" date="2017" name="Sci. Rep.">
        <title>Ant-infecting Ophiocordyceps genomes reveal a high diversity of potential behavioral manipulation genes and a possible major role for enterotoxins.</title>
        <authorList>
            <person name="de Bekker C."/>
            <person name="Ohm R.A."/>
            <person name="Evans H.C."/>
            <person name="Brachmann A."/>
            <person name="Hughes D.P."/>
        </authorList>
    </citation>
    <scope>NUCLEOTIDE SEQUENCE [LARGE SCALE GENOMIC DNA]</scope>
    <source>
        <strain evidence="3 4">SC16a</strain>
    </source>
</reference>
<evidence type="ECO:0000313" key="4">
    <source>
        <dbReference type="Proteomes" id="UP000037136"/>
    </source>
</evidence>
<comment type="caution">
    <text evidence="3">The sequence shown here is derived from an EMBL/GenBank/DDBJ whole genome shotgun (WGS) entry which is preliminary data.</text>
</comment>
<dbReference type="EMBL" id="LAZP02000780">
    <property type="protein sequence ID" value="PFH55755.1"/>
    <property type="molecule type" value="Genomic_DNA"/>
</dbReference>
<feature type="region of interest" description="Disordered" evidence="1">
    <location>
        <begin position="1"/>
        <end position="177"/>
    </location>
</feature>
<feature type="compositionally biased region" description="Basic and acidic residues" evidence="1">
    <location>
        <begin position="24"/>
        <end position="44"/>
    </location>
</feature>
<dbReference type="InterPro" id="IPR000253">
    <property type="entry name" value="FHA_dom"/>
</dbReference>
<dbReference type="Proteomes" id="UP000037136">
    <property type="component" value="Unassembled WGS sequence"/>
</dbReference>
<feature type="compositionally biased region" description="Basic and acidic residues" evidence="1">
    <location>
        <begin position="87"/>
        <end position="133"/>
    </location>
</feature>
<keyword evidence="4" id="KW-1185">Reference proteome</keyword>
<accession>A0A2A9P2P9</accession>
<dbReference type="Gene3D" id="2.60.200.20">
    <property type="match status" value="1"/>
</dbReference>
<gene>
    <name evidence="3" type="ORF">XA68_17682</name>
</gene>
<dbReference type="PANTHER" id="PTHR23308">
    <property type="entry name" value="NUCLEAR INHIBITOR OF PROTEIN PHOSPHATASE-1"/>
    <property type="match status" value="1"/>
</dbReference>
<dbReference type="Pfam" id="PF00498">
    <property type="entry name" value="FHA"/>
    <property type="match status" value="1"/>
</dbReference>
<dbReference type="InterPro" id="IPR050923">
    <property type="entry name" value="Cell_Proc_Reg/RNA_Proc"/>
</dbReference>
<dbReference type="FunFam" id="2.60.200.20:FF:000038">
    <property type="entry name" value="FHA domain-containing protein SNIP1"/>
    <property type="match status" value="1"/>
</dbReference>
<dbReference type="SMART" id="SM00240">
    <property type="entry name" value="FHA"/>
    <property type="match status" value="1"/>
</dbReference>
<evidence type="ECO:0000313" key="3">
    <source>
        <dbReference type="EMBL" id="PFH55755.1"/>
    </source>
</evidence>
<name>A0A2A9P2P9_OPHUN</name>
<proteinExistence type="predicted"/>
<organism evidence="3 4">
    <name type="scientific">Ophiocordyceps unilateralis</name>
    <name type="common">Zombie-ant fungus</name>
    <name type="synonym">Torrubia unilateralis</name>
    <dbReference type="NCBI Taxonomy" id="268505"/>
    <lineage>
        <taxon>Eukaryota</taxon>
        <taxon>Fungi</taxon>
        <taxon>Dikarya</taxon>
        <taxon>Ascomycota</taxon>
        <taxon>Pezizomycotina</taxon>
        <taxon>Sordariomycetes</taxon>
        <taxon>Hypocreomycetidae</taxon>
        <taxon>Hypocreales</taxon>
        <taxon>Ophiocordycipitaceae</taxon>
        <taxon>Ophiocordyceps</taxon>
    </lineage>
</organism>
<dbReference type="CDD" id="cd22676">
    <property type="entry name" value="FHA_SNIP1_DDL-like"/>
    <property type="match status" value="1"/>
</dbReference>
<feature type="domain" description="FHA" evidence="2">
    <location>
        <begin position="243"/>
        <end position="306"/>
    </location>
</feature>
<dbReference type="InterPro" id="IPR008984">
    <property type="entry name" value="SMAD_FHA_dom_sf"/>
</dbReference>
<dbReference type="STRING" id="268505.A0A2A9P2P9"/>
<feature type="compositionally biased region" description="Basic and acidic residues" evidence="1">
    <location>
        <begin position="64"/>
        <end position="79"/>
    </location>
</feature>
<dbReference type="SUPFAM" id="SSF49879">
    <property type="entry name" value="SMAD/FHA domain"/>
    <property type="match status" value="1"/>
</dbReference>
<evidence type="ECO:0000256" key="1">
    <source>
        <dbReference type="SAM" id="MobiDB-lite"/>
    </source>
</evidence>
<feature type="compositionally biased region" description="Basic residues" evidence="1">
    <location>
        <begin position="45"/>
        <end position="63"/>
    </location>
</feature>
<feature type="compositionally biased region" description="Basic and acidic residues" evidence="1">
    <location>
        <begin position="1"/>
        <end position="12"/>
    </location>
</feature>
<feature type="compositionally biased region" description="Polar residues" evidence="1">
    <location>
        <begin position="155"/>
        <end position="171"/>
    </location>
</feature>
<dbReference type="AlphaFoldDB" id="A0A2A9P2P9"/>
<sequence>MADSRFSRRRGDDYDDDHDDDHDDDRGRERRRGEKRQGTEDRGRRHDSRRSRSPLYSHRRHRDHHGDRGRDRDERERQGGHRRRDRHERERVRHRSVDSDRGRDRERRGRNHDDDEDGRRDRAGRSRVEDDRIRRHRSRDSDDEAGPRRRKEPLASQQESFALEQGDTSGAQVKPKEKPNLANTGVLAAASNSIVQADGTTTTLKYHEPAEARKPSPRDQWKLFVFKDGDIVDEVPLSHKSCWLVGRDVGVVDVLTKHPSISKQHAVIQFRYMEKRNEFGDKIGKTKPYLLDLESANGTILNDAAVPKSRFLELRPKDMILFGHSTREYVVMLAPRD</sequence>
<dbReference type="OrthoDB" id="444265at2759"/>
<reference evidence="3 4" key="1">
    <citation type="journal article" date="2015" name="BMC Genomics">
        <title>Gene expression during zombie ant biting behavior reflects the complexity underlying fungal parasitic behavioral manipulation.</title>
        <authorList>
            <person name="de Bekker C."/>
            <person name="Ohm R.A."/>
            <person name="Loreto R.G."/>
            <person name="Sebastian A."/>
            <person name="Albert I."/>
            <person name="Merrow M."/>
            <person name="Brachmann A."/>
            <person name="Hughes D.P."/>
        </authorList>
    </citation>
    <scope>NUCLEOTIDE SEQUENCE [LARGE SCALE GENOMIC DNA]</scope>
    <source>
        <strain evidence="3 4">SC16a</strain>
    </source>
</reference>
<feature type="compositionally biased region" description="Acidic residues" evidence="1">
    <location>
        <begin position="13"/>
        <end position="23"/>
    </location>
</feature>